<evidence type="ECO:0000256" key="4">
    <source>
        <dbReference type="ARBA" id="ARBA00023125"/>
    </source>
</evidence>
<dbReference type="GO" id="GO:0003677">
    <property type="term" value="F:DNA binding"/>
    <property type="evidence" value="ECO:0007669"/>
    <property type="project" value="UniProtKB-KW"/>
</dbReference>
<dbReference type="InterPro" id="IPR014795">
    <property type="entry name" value="TacA_1-like"/>
</dbReference>
<accession>A0A840XSS7</accession>
<keyword evidence="9" id="KW-1185">Reference proteome</keyword>
<evidence type="ECO:0000256" key="1">
    <source>
        <dbReference type="ARBA" id="ARBA00022491"/>
    </source>
</evidence>
<dbReference type="PANTHER" id="PTHR35401:SF1">
    <property type="entry name" value="CYTOPLASMIC PROTEIN"/>
    <property type="match status" value="1"/>
</dbReference>
<dbReference type="SUPFAM" id="SSF47598">
    <property type="entry name" value="Ribbon-helix-helix"/>
    <property type="match status" value="1"/>
</dbReference>
<evidence type="ECO:0000313" key="9">
    <source>
        <dbReference type="Proteomes" id="UP000562254"/>
    </source>
</evidence>
<evidence type="ECO:0000256" key="7">
    <source>
        <dbReference type="SAM" id="MobiDB-lite"/>
    </source>
</evidence>
<comment type="caution">
    <text evidence="8">The sequence shown here is derived from an EMBL/GenBank/DDBJ whole genome shotgun (WGS) entry which is preliminary data.</text>
</comment>
<reference evidence="8 9" key="1">
    <citation type="submission" date="2020-08" db="EMBL/GenBank/DDBJ databases">
        <title>Genomic Encyclopedia of Type Strains, Phase IV (KMG-IV): sequencing the most valuable type-strain genomes for metagenomic binning, comparative biology and taxonomic classification.</title>
        <authorList>
            <person name="Goeker M."/>
        </authorList>
    </citation>
    <scope>NUCLEOTIDE SEQUENCE [LARGE SCALE GENOMIC DNA]</scope>
    <source>
        <strain evidence="8 9">DSM 25895</strain>
    </source>
</reference>
<evidence type="ECO:0000256" key="2">
    <source>
        <dbReference type="ARBA" id="ARBA00022649"/>
    </source>
</evidence>
<dbReference type="RefSeq" id="WP_184487112.1">
    <property type="nucleotide sequence ID" value="NZ_JAAEDJ010000054.1"/>
</dbReference>
<comment type="similarity">
    <text evidence="6">Belongs to the TacA antitoxin family.</text>
</comment>
<dbReference type="AlphaFoldDB" id="A0A840XSS7"/>
<dbReference type="GO" id="GO:0006355">
    <property type="term" value="P:regulation of DNA-templated transcription"/>
    <property type="evidence" value="ECO:0007669"/>
    <property type="project" value="InterPro"/>
</dbReference>
<proteinExistence type="inferred from homology"/>
<dbReference type="Gene3D" id="1.20.5.780">
    <property type="entry name" value="Single helix bin"/>
    <property type="match status" value="1"/>
</dbReference>
<dbReference type="Pfam" id="PF08681">
    <property type="entry name" value="TacA1"/>
    <property type="match status" value="1"/>
</dbReference>
<evidence type="ECO:0000256" key="5">
    <source>
        <dbReference type="ARBA" id="ARBA00023163"/>
    </source>
</evidence>
<keyword evidence="4" id="KW-0238">DNA-binding</keyword>
<keyword evidence="1" id="KW-0678">Repressor</keyword>
<dbReference type="EMBL" id="JACIJE010000016">
    <property type="protein sequence ID" value="MBB5691718.1"/>
    <property type="molecule type" value="Genomic_DNA"/>
</dbReference>
<dbReference type="Proteomes" id="UP000562254">
    <property type="component" value="Unassembled WGS sequence"/>
</dbReference>
<name>A0A840XSS7_9PROT</name>
<dbReference type="PANTHER" id="PTHR35401">
    <property type="entry name" value="COPG FAMILY HELIX-TURN-HELIX PROTEIN-RELATED-RELATED"/>
    <property type="match status" value="1"/>
</dbReference>
<evidence type="ECO:0000256" key="6">
    <source>
        <dbReference type="ARBA" id="ARBA00049988"/>
    </source>
</evidence>
<feature type="region of interest" description="Disordered" evidence="7">
    <location>
        <begin position="1"/>
        <end position="23"/>
    </location>
</feature>
<evidence type="ECO:0000313" key="8">
    <source>
        <dbReference type="EMBL" id="MBB5691718.1"/>
    </source>
</evidence>
<keyword evidence="5" id="KW-0804">Transcription</keyword>
<protein>
    <submittedName>
        <fullName evidence="8">Uncharacterized protein (DUF1778 family)</fullName>
    </submittedName>
</protein>
<organism evidence="8 9">
    <name type="scientific">Neoroseomonas alkaliterrae</name>
    <dbReference type="NCBI Taxonomy" id="1452450"/>
    <lineage>
        <taxon>Bacteria</taxon>
        <taxon>Pseudomonadati</taxon>
        <taxon>Pseudomonadota</taxon>
        <taxon>Alphaproteobacteria</taxon>
        <taxon>Acetobacterales</taxon>
        <taxon>Acetobacteraceae</taxon>
        <taxon>Neoroseomonas</taxon>
    </lineage>
</organism>
<gene>
    <name evidence="8" type="ORF">FHS88_003879</name>
</gene>
<sequence>MPTPAKRTTKPSTPRTRRPSATTVGAINIRVRPDERALIDQAAVIAGKSRSEFMLEAARRAAADAILDRTLFRAQPAAYAKFQALLDAPPNPDGRLRKLLETAPPWE</sequence>
<dbReference type="InterPro" id="IPR010985">
    <property type="entry name" value="Ribbon_hlx_hlx"/>
</dbReference>
<keyword evidence="2" id="KW-1277">Toxin-antitoxin system</keyword>
<evidence type="ECO:0000256" key="3">
    <source>
        <dbReference type="ARBA" id="ARBA00023015"/>
    </source>
</evidence>
<keyword evidence="3" id="KW-0805">Transcription regulation</keyword>